<dbReference type="Pfam" id="PF13639">
    <property type="entry name" value="zf-RING_2"/>
    <property type="match status" value="1"/>
</dbReference>
<keyword evidence="9" id="KW-1185">Reference proteome</keyword>
<sequence length="722" mass="81388">MAAVEEELEAVNSVYADEVEGVGGGEGEDRWIRLKIMPDVAGDAAMVYASLSLRVHLPLGYPEDAGARGEVEDAAGLTESDVSELRMKMDDLCQELLSDKATCVFQLVQLAKDFVNEKNVPSDDCTICMCPFDEDEQFFLTVCGHSFHVECAARWVHDQYVKTFEKLELDGKAEMPAQGCLTGEAVCPVCRTEISEERTKMLRERIDKLYVEYQEQRREEQLNAERERLEQERRAEIRKNAEKLEREELERTAFVQQPVVVIENYDGDSVKVLRHFMSPFGASDCRLTSQSSSQSLYPRAFVWFSSMDKAMKACKNLQSRYSIHVATYDDFKALNSAGQPSNSESGKERSVQTALHVKPGAKVTRITNAEDIRTRRAGFIDVQIAAPPRDGEANEEVVAFIASLFNVKRGCVKIVAGHRSREKVSIPSDFREASQEDEAALDSLSSYPSRSSSPTADRFFLRNSPKIQKRSPRHEGAFHFLPVPLPADTSPQSRATSPTEDLLREAYDRSTTGKRLPHLLHKKEGDHDVDLSESAELNSFMIANYVDNRSLWLDHGQYSSLPSKYAHLRSYYNTRVARYLEKANKFQLEMSRITSQARHYELTRVGGREQPRPALQVEGRKLLGQPQGYDSPHDTAAPSDESPGEEEFPNLPTARADHEAKQAASQTVMVVNFPRWPELAVKNSRLPLRHRQLLSLFDNQFSVSETPLPVIHGLRTQQTAHA</sequence>
<dbReference type="SUPFAM" id="SSF57850">
    <property type="entry name" value="RING/U-box"/>
    <property type="match status" value="1"/>
</dbReference>
<evidence type="ECO:0000256" key="2">
    <source>
        <dbReference type="PROSITE-ProRule" id="PRU00175"/>
    </source>
</evidence>
<dbReference type="STRING" id="905079.L1JRW6"/>
<dbReference type="PROSITE" id="PS50089">
    <property type="entry name" value="ZF_RING_2"/>
    <property type="match status" value="1"/>
</dbReference>
<organism evidence="7">
    <name type="scientific">Guillardia theta (strain CCMP2712)</name>
    <name type="common">Cryptophyte</name>
    <dbReference type="NCBI Taxonomy" id="905079"/>
    <lineage>
        <taxon>Eukaryota</taxon>
        <taxon>Cryptophyceae</taxon>
        <taxon>Pyrenomonadales</taxon>
        <taxon>Geminigeraceae</taxon>
        <taxon>Guillardia</taxon>
    </lineage>
</organism>
<dbReference type="RefSeq" id="XP_005837910.1">
    <property type="nucleotide sequence ID" value="XM_005837853.1"/>
</dbReference>
<dbReference type="Gene3D" id="3.30.1200.10">
    <property type="entry name" value="YggU-like"/>
    <property type="match status" value="1"/>
</dbReference>
<comment type="similarity">
    <text evidence="1">Belongs to the UPF0235 family.</text>
</comment>
<evidence type="ECO:0008006" key="10">
    <source>
        <dbReference type="Google" id="ProtNLM"/>
    </source>
</evidence>
<name>L1JRW6_GUITC</name>
<feature type="coiled-coil region" evidence="3">
    <location>
        <begin position="199"/>
        <end position="252"/>
    </location>
</feature>
<dbReference type="GO" id="GO:0008270">
    <property type="term" value="F:zinc ion binding"/>
    <property type="evidence" value="ECO:0007669"/>
    <property type="project" value="UniProtKB-KW"/>
</dbReference>
<dbReference type="InterPro" id="IPR016135">
    <property type="entry name" value="UBQ-conjugating_enzyme/RWD"/>
</dbReference>
<dbReference type="SMART" id="SM00184">
    <property type="entry name" value="RING"/>
    <property type="match status" value="1"/>
</dbReference>
<evidence type="ECO:0000313" key="7">
    <source>
        <dbReference type="EMBL" id="EKX50930.1"/>
    </source>
</evidence>
<evidence type="ECO:0000259" key="6">
    <source>
        <dbReference type="PROSITE" id="PS50908"/>
    </source>
</evidence>
<reference evidence="8" key="3">
    <citation type="submission" date="2015-06" db="UniProtKB">
        <authorList>
            <consortium name="EnsemblProtists"/>
        </authorList>
    </citation>
    <scope>IDENTIFICATION</scope>
</reference>
<keyword evidence="2" id="KW-0862">Zinc</keyword>
<keyword evidence="2" id="KW-0863">Zinc-finger</keyword>
<reference evidence="7 9" key="1">
    <citation type="journal article" date="2012" name="Nature">
        <title>Algal genomes reveal evolutionary mosaicism and the fate of nucleomorphs.</title>
        <authorList>
            <consortium name="DOE Joint Genome Institute"/>
            <person name="Curtis B.A."/>
            <person name="Tanifuji G."/>
            <person name="Burki F."/>
            <person name="Gruber A."/>
            <person name="Irimia M."/>
            <person name="Maruyama S."/>
            <person name="Arias M.C."/>
            <person name="Ball S.G."/>
            <person name="Gile G.H."/>
            <person name="Hirakawa Y."/>
            <person name="Hopkins J.F."/>
            <person name="Kuo A."/>
            <person name="Rensing S.A."/>
            <person name="Schmutz J."/>
            <person name="Symeonidi A."/>
            <person name="Elias M."/>
            <person name="Eveleigh R.J."/>
            <person name="Herman E.K."/>
            <person name="Klute M.J."/>
            <person name="Nakayama T."/>
            <person name="Obornik M."/>
            <person name="Reyes-Prieto A."/>
            <person name="Armbrust E.V."/>
            <person name="Aves S.J."/>
            <person name="Beiko R.G."/>
            <person name="Coutinho P."/>
            <person name="Dacks J.B."/>
            <person name="Durnford D.G."/>
            <person name="Fast N.M."/>
            <person name="Green B.R."/>
            <person name="Grisdale C.J."/>
            <person name="Hempel F."/>
            <person name="Henrissat B."/>
            <person name="Hoppner M.P."/>
            <person name="Ishida K."/>
            <person name="Kim E."/>
            <person name="Koreny L."/>
            <person name="Kroth P.G."/>
            <person name="Liu Y."/>
            <person name="Malik S.B."/>
            <person name="Maier U.G."/>
            <person name="McRose D."/>
            <person name="Mock T."/>
            <person name="Neilson J.A."/>
            <person name="Onodera N.T."/>
            <person name="Poole A.M."/>
            <person name="Pritham E.J."/>
            <person name="Richards T.A."/>
            <person name="Rocap G."/>
            <person name="Roy S.W."/>
            <person name="Sarai C."/>
            <person name="Schaack S."/>
            <person name="Shirato S."/>
            <person name="Slamovits C.H."/>
            <person name="Spencer D.F."/>
            <person name="Suzuki S."/>
            <person name="Worden A.Z."/>
            <person name="Zauner S."/>
            <person name="Barry K."/>
            <person name="Bell C."/>
            <person name="Bharti A.K."/>
            <person name="Crow J.A."/>
            <person name="Grimwood J."/>
            <person name="Kramer R."/>
            <person name="Lindquist E."/>
            <person name="Lucas S."/>
            <person name="Salamov A."/>
            <person name="McFadden G.I."/>
            <person name="Lane C.E."/>
            <person name="Keeling P.J."/>
            <person name="Gray M.W."/>
            <person name="Grigoriev I.V."/>
            <person name="Archibald J.M."/>
        </authorList>
    </citation>
    <scope>NUCLEOTIDE SEQUENCE</scope>
    <source>
        <strain evidence="7 9">CCMP2712</strain>
    </source>
</reference>
<evidence type="ECO:0000313" key="9">
    <source>
        <dbReference type="Proteomes" id="UP000011087"/>
    </source>
</evidence>
<dbReference type="eggNOG" id="KOG4445">
    <property type="taxonomic scope" value="Eukaryota"/>
</dbReference>
<accession>L1JRW6</accession>
<dbReference type="PaxDb" id="55529-EKX50930"/>
<keyword evidence="2" id="KW-0479">Metal-binding</keyword>
<feature type="region of interest" description="Disordered" evidence="4">
    <location>
        <begin position="624"/>
        <end position="662"/>
    </location>
</feature>
<dbReference type="SUPFAM" id="SSF54495">
    <property type="entry name" value="UBC-like"/>
    <property type="match status" value="1"/>
</dbReference>
<dbReference type="PROSITE" id="PS50908">
    <property type="entry name" value="RWD"/>
    <property type="match status" value="1"/>
</dbReference>
<dbReference type="HAMAP" id="MF_00634">
    <property type="entry name" value="UPF0235"/>
    <property type="match status" value="1"/>
</dbReference>
<dbReference type="SUPFAM" id="SSF69786">
    <property type="entry name" value="YggU-like"/>
    <property type="match status" value="1"/>
</dbReference>
<evidence type="ECO:0000313" key="8">
    <source>
        <dbReference type="EnsemblProtists" id="EKX50930"/>
    </source>
</evidence>
<dbReference type="Gene3D" id="3.30.40.10">
    <property type="entry name" value="Zinc/RING finger domain, C3HC4 (zinc finger)"/>
    <property type="match status" value="1"/>
</dbReference>
<dbReference type="GO" id="GO:0061630">
    <property type="term" value="F:ubiquitin protein ligase activity"/>
    <property type="evidence" value="ECO:0007669"/>
    <property type="project" value="InterPro"/>
</dbReference>
<protein>
    <recommendedName>
        <fullName evidence="10">RING-type domain-containing protein</fullName>
    </recommendedName>
</protein>
<feature type="domain" description="RING-type" evidence="5">
    <location>
        <begin position="125"/>
        <end position="191"/>
    </location>
</feature>
<dbReference type="NCBIfam" id="TIGR00251">
    <property type="entry name" value="DUF167 family protein"/>
    <property type="match status" value="1"/>
</dbReference>
<dbReference type="SUPFAM" id="SSF75712">
    <property type="entry name" value="Rad50 coiled-coil Zn hook"/>
    <property type="match status" value="1"/>
</dbReference>
<dbReference type="PANTHER" id="PTHR13198:SF4">
    <property type="entry name" value="E3 UBIQUITIN-PROTEIN LIGASE RNF25"/>
    <property type="match status" value="1"/>
</dbReference>
<keyword evidence="3" id="KW-0175">Coiled coil</keyword>
<dbReference type="Pfam" id="PF02594">
    <property type="entry name" value="DUF167"/>
    <property type="match status" value="1"/>
</dbReference>
<dbReference type="InterPro" id="IPR039133">
    <property type="entry name" value="RNF25"/>
</dbReference>
<dbReference type="KEGG" id="gtt:GUITHDRAFT_135010"/>
<dbReference type="EnsemblProtists" id="EKX50930">
    <property type="protein sequence ID" value="EKX50930"/>
    <property type="gene ID" value="GUITHDRAFT_135010"/>
</dbReference>
<feature type="region of interest" description="Disordered" evidence="4">
    <location>
        <begin position="423"/>
        <end position="457"/>
    </location>
</feature>
<feature type="compositionally biased region" description="Low complexity" evidence="4">
    <location>
        <begin position="443"/>
        <end position="453"/>
    </location>
</feature>
<dbReference type="GeneID" id="17307547"/>
<dbReference type="OrthoDB" id="244097at2759"/>
<dbReference type="InterPro" id="IPR001841">
    <property type="entry name" value="Znf_RING"/>
</dbReference>
<dbReference type="HOGENOM" id="CLU_383320_0_0_1"/>
<dbReference type="PANTHER" id="PTHR13198">
    <property type="entry name" value="RING FINGER PROTEIN 25"/>
    <property type="match status" value="1"/>
</dbReference>
<proteinExistence type="inferred from homology"/>
<evidence type="ECO:0000259" key="5">
    <source>
        <dbReference type="PROSITE" id="PS50089"/>
    </source>
</evidence>
<dbReference type="SMART" id="SM00591">
    <property type="entry name" value="RWD"/>
    <property type="match status" value="1"/>
</dbReference>
<dbReference type="Gene3D" id="3.10.110.10">
    <property type="entry name" value="Ubiquitin Conjugating Enzyme"/>
    <property type="match status" value="1"/>
</dbReference>
<evidence type="ECO:0000256" key="4">
    <source>
        <dbReference type="SAM" id="MobiDB-lite"/>
    </source>
</evidence>
<feature type="domain" description="RWD" evidence="6">
    <location>
        <begin position="6"/>
        <end position="118"/>
    </location>
</feature>
<evidence type="ECO:0000256" key="1">
    <source>
        <dbReference type="ARBA" id="ARBA00010364"/>
    </source>
</evidence>
<evidence type="ECO:0000256" key="3">
    <source>
        <dbReference type="SAM" id="Coils"/>
    </source>
</evidence>
<dbReference type="InterPro" id="IPR006575">
    <property type="entry name" value="RWD_dom"/>
</dbReference>
<dbReference type="GO" id="GO:0005634">
    <property type="term" value="C:nucleus"/>
    <property type="evidence" value="ECO:0007669"/>
    <property type="project" value="TreeGrafter"/>
</dbReference>
<dbReference type="AlphaFoldDB" id="L1JRW6"/>
<dbReference type="InterPro" id="IPR013083">
    <property type="entry name" value="Znf_RING/FYVE/PHD"/>
</dbReference>
<dbReference type="GO" id="GO:0016567">
    <property type="term" value="P:protein ubiquitination"/>
    <property type="evidence" value="ECO:0007669"/>
    <property type="project" value="TreeGrafter"/>
</dbReference>
<dbReference type="Pfam" id="PF05773">
    <property type="entry name" value="RWD"/>
    <property type="match status" value="1"/>
</dbReference>
<dbReference type="InterPro" id="IPR003746">
    <property type="entry name" value="DUF167"/>
</dbReference>
<dbReference type="InterPro" id="IPR036591">
    <property type="entry name" value="YggU-like_sf"/>
</dbReference>
<gene>
    <name evidence="7" type="ORF">GUITHDRAFT_135010</name>
</gene>
<reference evidence="9" key="2">
    <citation type="submission" date="2012-11" db="EMBL/GenBank/DDBJ databases">
        <authorList>
            <person name="Kuo A."/>
            <person name="Curtis B.A."/>
            <person name="Tanifuji G."/>
            <person name="Burki F."/>
            <person name="Gruber A."/>
            <person name="Irimia M."/>
            <person name="Maruyama S."/>
            <person name="Arias M.C."/>
            <person name="Ball S.G."/>
            <person name="Gile G.H."/>
            <person name="Hirakawa Y."/>
            <person name="Hopkins J.F."/>
            <person name="Rensing S.A."/>
            <person name="Schmutz J."/>
            <person name="Symeonidi A."/>
            <person name="Elias M."/>
            <person name="Eveleigh R.J."/>
            <person name="Herman E.K."/>
            <person name="Klute M.J."/>
            <person name="Nakayama T."/>
            <person name="Obornik M."/>
            <person name="Reyes-Prieto A."/>
            <person name="Armbrust E.V."/>
            <person name="Aves S.J."/>
            <person name="Beiko R.G."/>
            <person name="Coutinho P."/>
            <person name="Dacks J.B."/>
            <person name="Durnford D.G."/>
            <person name="Fast N.M."/>
            <person name="Green B.R."/>
            <person name="Grisdale C."/>
            <person name="Hempe F."/>
            <person name="Henrissat B."/>
            <person name="Hoppner M.P."/>
            <person name="Ishida K.-I."/>
            <person name="Kim E."/>
            <person name="Koreny L."/>
            <person name="Kroth P.G."/>
            <person name="Liu Y."/>
            <person name="Malik S.-B."/>
            <person name="Maier U.G."/>
            <person name="McRose D."/>
            <person name="Mock T."/>
            <person name="Neilson J.A."/>
            <person name="Onodera N.T."/>
            <person name="Poole A.M."/>
            <person name="Pritham E.J."/>
            <person name="Richards T.A."/>
            <person name="Rocap G."/>
            <person name="Roy S.W."/>
            <person name="Sarai C."/>
            <person name="Schaack S."/>
            <person name="Shirato S."/>
            <person name="Slamovits C.H."/>
            <person name="Spencer D.F."/>
            <person name="Suzuki S."/>
            <person name="Worden A.Z."/>
            <person name="Zauner S."/>
            <person name="Barry K."/>
            <person name="Bell C."/>
            <person name="Bharti A.K."/>
            <person name="Crow J.A."/>
            <person name="Grimwood J."/>
            <person name="Kramer R."/>
            <person name="Lindquist E."/>
            <person name="Lucas S."/>
            <person name="Salamov A."/>
            <person name="McFadden G.I."/>
            <person name="Lane C.E."/>
            <person name="Keeling P.J."/>
            <person name="Gray M.W."/>
            <person name="Grigoriev I.V."/>
            <person name="Archibald J.M."/>
        </authorList>
    </citation>
    <scope>NUCLEOTIDE SEQUENCE</scope>
    <source>
        <strain evidence="9">CCMP2712</strain>
    </source>
</reference>
<dbReference type="SMART" id="SM01152">
    <property type="entry name" value="DUF167"/>
    <property type="match status" value="1"/>
</dbReference>
<dbReference type="EMBL" id="JH992977">
    <property type="protein sequence ID" value="EKX50930.1"/>
    <property type="molecule type" value="Genomic_DNA"/>
</dbReference>
<dbReference type="Proteomes" id="UP000011087">
    <property type="component" value="Unassembled WGS sequence"/>
</dbReference>